<reference evidence="4" key="2">
    <citation type="submission" date="2013-07" db="EMBL/GenBank/DDBJ databases">
        <authorList>
            <person name="Morais-Silva F.O."/>
            <person name="Rezende A.M."/>
            <person name="Pimentel C."/>
            <person name="Resende D.M."/>
            <person name="Santos C.I."/>
            <person name="Clemente C."/>
            <person name="de Oliveira L.M."/>
            <person name="da Silva S.M."/>
            <person name="Costa D.A."/>
            <person name="Varela-Raposo A."/>
            <person name="Horacio E.C.A."/>
            <person name="Matos M."/>
            <person name="Flores O."/>
            <person name="Ruiz J.C."/>
            <person name="Rodrigues-Pousada C."/>
        </authorList>
    </citation>
    <scope>NUCLEOTIDE SEQUENCE [LARGE SCALE GENOMIC DNA]</scope>
    <source>
        <strain evidence="4">ATCC 19364 / DSM 1382 / NCIMB 9332 / VKM B-1759</strain>
    </source>
</reference>
<dbReference type="InterPro" id="IPR007419">
    <property type="entry name" value="BFD-like_2Fe2S-bd_dom"/>
</dbReference>
<evidence type="ECO:0000259" key="2">
    <source>
        <dbReference type="Pfam" id="PF04324"/>
    </source>
</evidence>
<dbReference type="InterPro" id="IPR036188">
    <property type="entry name" value="FAD/NAD-bd_sf"/>
</dbReference>
<dbReference type="OrthoDB" id="9766796at2"/>
<dbReference type="Proteomes" id="UP000016587">
    <property type="component" value="Chromosome"/>
</dbReference>
<dbReference type="STRING" id="1121448.DGI_0137"/>
<protein>
    <submittedName>
        <fullName evidence="3">Putative oxidoreductase</fullName>
    </submittedName>
</protein>
<dbReference type="KEGG" id="dgg:DGI_0137"/>
<dbReference type="HOGENOM" id="CLU_024775_3_1_7"/>
<dbReference type="InterPro" id="IPR041854">
    <property type="entry name" value="BFD-like_2Fe2S-bd_dom_sf"/>
</dbReference>
<dbReference type="Pfam" id="PF01266">
    <property type="entry name" value="DAO"/>
    <property type="match status" value="1"/>
</dbReference>
<sequence>MKKPVIHDAVVIGAGAAGCAVAQALTLAGADVCVVEAGADILAAGASKGDPGILRSGFDLPLQGRSLACVRKGRAVFAAIKDRFQLPLLATRALVPAATPEQAASLPNLLEQALAAGATASLVDGPAVQALEPGLTPGALGALLVEDEAVVDPWSTPLALAWQASLHGADFRFLTAVKDGQREDGVWVLHTSRGTVRGRVVVNCAGMQADVVEALRQSGAFHQTPRKEQYLCFAKNAARLLKHIVLPFPGFGDVAVFPSIFGNVMAGPYTTTVKDRGNAETAAKQLTRLERLAAARLPALAGEEVLAGYARVRPANLSEELLFEVDTDAGWITIAGIATLGLAGALGVAAMAAEAVAEHFKPARPVANPQWPVVPMLAEHLHRPWQQRTPGDIVCHCERVTQAEIEATFASPLPPGDLHGLKRRTRAGMGLCQGDGCAHVTTMLAGLAKPPLRVKPPYASLEKTPRKKA</sequence>
<dbReference type="EMBL" id="CP006585">
    <property type="protein sequence ID" value="AGW12074.1"/>
    <property type="molecule type" value="Genomic_DNA"/>
</dbReference>
<keyword evidence="4" id="KW-1185">Reference proteome</keyword>
<evidence type="ECO:0000313" key="3">
    <source>
        <dbReference type="EMBL" id="AGW12074.1"/>
    </source>
</evidence>
<dbReference type="InterPro" id="IPR006076">
    <property type="entry name" value="FAD-dep_OxRdtase"/>
</dbReference>
<reference evidence="3 4" key="1">
    <citation type="journal article" date="2013" name="J. Bacteriol.">
        <title>Roles of HynAB and Ech, the only two hydrogenases found in the model sulfate reducer Desulfovibrio gigas.</title>
        <authorList>
            <person name="Morais-Silva F.O."/>
            <person name="Santos C.I."/>
            <person name="Rodrigues R."/>
            <person name="Pereira I.A."/>
            <person name="Rodrigues-Pousada C."/>
        </authorList>
    </citation>
    <scope>NUCLEOTIDE SEQUENCE [LARGE SCALE GENOMIC DNA]</scope>
    <source>
        <strain evidence="4">ATCC 19364 / DSM 1382 / NCIMB 9332 / VKM B-1759</strain>
    </source>
</reference>
<dbReference type="RefSeq" id="WP_021758647.1">
    <property type="nucleotide sequence ID" value="NC_022444.1"/>
</dbReference>
<dbReference type="InterPro" id="IPR052745">
    <property type="entry name" value="G3P_Oxidase/Oxidoreductase"/>
</dbReference>
<dbReference type="Gene3D" id="3.50.50.60">
    <property type="entry name" value="FAD/NAD(P)-binding domain"/>
    <property type="match status" value="1"/>
</dbReference>
<dbReference type="eggNOG" id="COG0579">
    <property type="taxonomic scope" value="Bacteria"/>
</dbReference>
<dbReference type="PANTHER" id="PTHR42720">
    <property type="entry name" value="GLYCEROL-3-PHOSPHATE DEHYDROGENASE"/>
    <property type="match status" value="1"/>
</dbReference>
<accession>T2G7C2</accession>
<evidence type="ECO:0000259" key="1">
    <source>
        <dbReference type="Pfam" id="PF01266"/>
    </source>
</evidence>
<dbReference type="PATRIC" id="fig|1121448.10.peg.138"/>
<gene>
    <name evidence="3" type="ORF">DGI_0137</name>
</gene>
<dbReference type="Gene3D" id="1.10.10.1100">
    <property type="entry name" value="BFD-like [2Fe-2S]-binding domain"/>
    <property type="match status" value="1"/>
</dbReference>
<dbReference type="Gene3D" id="3.30.9.10">
    <property type="entry name" value="D-Amino Acid Oxidase, subunit A, domain 2"/>
    <property type="match status" value="1"/>
</dbReference>
<dbReference type="CDD" id="cd19946">
    <property type="entry name" value="GlpA-like_Fer2_BFD-like"/>
    <property type="match status" value="1"/>
</dbReference>
<organism evidence="3 4">
    <name type="scientific">Megalodesulfovibrio gigas (strain ATCC 19364 / DSM 1382 / NCIMB 9332 / VKM B-1759)</name>
    <name type="common">Desulfovibrio gigas</name>
    <dbReference type="NCBI Taxonomy" id="1121448"/>
    <lineage>
        <taxon>Bacteria</taxon>
        <taxon>Pseudomonadati</taxon>
        <taxon>Thermodesulfobacteriota</taxon>
        <taxon>Desulfovibrionia</taxon>
        <taxon>Desulfovibrionales</taxon>
        <taxon>Desulfovibrionaceae</taxon>
        <taxon>Megalodesulfovibrio</taxon>
    </lineage>
</organism>
<name>T2G7C2_MEGG1</name>
<feature type="domain" description="BFD-like [2Fe-2S]-binding" evidence="2">
    <location>
        <begin position="393"/>
        <end position="438"/>
    </location>
</feature>
<proteinExistence type="predicted"/>
<dbReference type="PANTHER" id="PTHR42720:SF1">
    <property type="entry name" value="GLYCEROL 3-PHOSPHATE OXIDASE"/>
    <property type="match status" value="1"/>
</dbReference>
<evidence type="ECO:0000313" key="4">
    <source>
        <dbReference type="Proteomes" id="UP000016587"/>
    </source>
</evidence>
<dbReference type="Pfam" id="PF04324">
    <property type="entry name" value="Fer2_BFD"/>
    <property type="match status" value="1"/>
</dbReference>
<dbReference type="AlphaFoldDB" id="T2G7C2"/>
<feature type="domain" description="FAD dependent oxidoreductase" evidence="1">
    <location>
        <begin position="8"/>
        <end position="354"/>
    </location>
</feature>
<dbReference type="PROSITE" id="PS51257">
    <property type="entry name" value="PROKAR_LIPOPROTEIN"/>
    <property type="match status" value="1"/>
</dbReference>
<dbReference type="SUPFAM" id="SSF51905">
    <property type="entry name" value="FAD/NAD(P)-binding domain"/>
    <property type="match status" value="1"/>
</dbReference>